<dbReference type="PANTHER" id="PTHR46310">
    <property type="entry name" value="AMIDASE 1"/>
    <property type="match status" value="1"/>
</dbReference>
<comment type="caution">
    <text evidence="2">The sequence shown here is derived from an EMBL/GenBank/DDBJ whole genome shotgun (WGS) entry which is preliminary data.</text>
</comment>
<dbReference type="SUPFAM" id="SSF75304">
    <property type="entry name" value="Amidase signature (AS) enzymes"/>
    <property type="match status" value="1"/>
</dbReference>
<dbReference type="PROSITE" id="PS51318">
    <property type="entry name" value="TAT"/>
    <property type="match status" value="1"/>
</dbReference>
<dbReference type="Proteomes" id="UP000286208">
    <property type="component" value="Unassembled WGS sequence"/>
</dbReference>
<dbReference type="InterPro" id="IPR023631">
    <property type="entry name" value="Amidase_dom"/>
</dbReference>
<dbReference type="OrthoDB" id="182039at2"/>
<proteinExistence type="predicted"/>
<accession>A0A3S3BGQ8</accession>
<dbReference type="EMBL" id="RKLP01000002">
    <property type="protein sequence ID" value="RVW10842.1"/>
    <property type="molecule type" value="Genomic_DNA"/>
</dbReference>
<feature type="domain" description="Amidase" evidence="1">
    <location>
        <begin position="337"/>
        <end position="433"/>
    </location>
</feature>
<dbReference type="PANTHER" id="PTHR46310:SF7">
    <property type="entry name" value="AMIDASE 1"/>
    <property type="match status" value="1"/>
</dbReference>
<keyword evidence="3" id="KW-1185">Reference proteome</keyword>
<dbReference type="InterPro" id="IPR036928">
    <property type="entry name" value="AS_sf"/>
</dbReference>
<name>A0A3S3BGQ8_9NOCA</name>
<reference evidence="2 3" key="1">
    <citation type="submission" date="2018-11" db="EMBL/GenBank/DDBJ databases">
        <title>Rhodococcus spongicola sp. nov. and Rhodococcus xishaensis sp. nov. from marine sponges.</title>
        <authorList>
            <person name="Li L."/>
            <person name="Lin H.W."/>
        </authorList>
    </citation>
    <scope>NUCLEOTIDE SEQUENCE [LARGE SCALE GENOMIC DNA]</scope>
    <source>
        <strain evidence="2 3">CCTCC AB2014297</strain>
    </source>
</reference>
<organism evidence="2 3">
    <name type="scientific">Prescottella agglutinans</name>
    <dbReference type="NCBI Taxonomy" id="1644129"/>
    <lineage>
        <taxon>Bacteria</taxon>
        <taxon>Bacillati</taxon>
        <taxon>Actinomycetota</taxon>
        <taxon>Actinomycetes</taxon>
        <taxon>Mycobacteriales</taxon>
        <taxon>Nocardiaceae</taxon>
        <taxon>Prescottella</taxon>
    </lineage>
</organism>
<protein>
    <submittedName>
        <fullName evidence="2">Amidase</fullName>
    </submittedName>
</protein>
<evidence type="ECO:0000313" key="3">
    <source>
        <dbReference type="Proteomes" id="UP000286208"/>
    </source>
</evidence>
<dbReference type="AlphaFoldDB" id="A0A3S3BGQ8"/>
<feature type="domain" description="Amidase" evidence="1">
    <location>
        <begin position="75"/>
        <end position="236"/>
    </location>
</feature>
<dbReference type="Gene3D" id="3.90.1300.10">
    <property type="entry name" value="Amidase signature (AS) domain"/>
    <property type="match status" value="1"/>
</dbReference>
<dbReference type="Pfam" id="PF01425">
    <property type="entry name" value="Amidase"/>
    <property type="match status" value="2"/>
</dbReference>
<dbReference type="InterPro" id="IPR006311">
    <property type="entry name" value="TAT_signal"/>
</dbReference>
<sequence>MPTGPDLPRLNRRSFLRASALGTALGGAALLAGCGEDLKDPGVPPLPGGDIVAADKATWRVQGDPLLPATGSGQADGLTVAVTDLFSLQGQRVGAGNPGWLGQAPTETTTAESVARLQARGAVVVGIAQTVAFGFGHSGINTAYGTPPNPAAAGRLPGGATSGATTAVARGHAAVGIGPDTTGSVRIPAAYQGMYGFGPTTGAVSTVGMMPLSRTFDTVGWVCADAATLSTVGDVLLPPAPEAAFDAAVTSPGLIAIADSGVQPAIRGALAQWRRSGLPTLAEEEFDVAALPDWYDAVVTVQGYEAWQQHSGWVSTATGSITDEARVNFLAASTVSESAYRRSLDTLRDAGRIVRDFLGSRVLLLPTTGSPAPSTADDPESVHLAALLRTTGLLTTVADVAGLPAVTVPVKTSDGFPAGLSLVGPPGRDRDLLALAEQVAGAGVAAHR</sequence>
<evidence type="ECO:0000313" key="2">
    <source>
        <dbReference type="EMBL" id="RVW10842.1"/>
    </source>
</evidence>
<evidence type="ECO:0000259" key="1">
    <source>
        <dbReference type="Pfam" id="PF01425"/>
    </source>
</evidence>
<gene>
    <name evidence="2" type="ORF">EGT67_04160</name>
</gene>